<evidence type="ECO:0000256" key="4">
    <source>
        <dbReference type="ARBA" id="ARBA00022481"/>
    </source>
</evidence>
<dbReference type="EMBL" id="NFZW01000001">
    <property type="protein sequence ID" value="RFA39301.1"/>
    <property type="molecule type" value="Genomic_DNA"/>
</dbReference>
<evidence type="ECO:0000256" key="9">
    <source>
        <dbReference type="ARBA" id="ARBA00025772"/>
    </source>
</evidence>
<dbReference type="InterPro" id="IPR012902">
    <property type="entry name" value="N_methyl_site"/>
</dbReference>
<keyword evidence="8 11" id="KW-0472">Membrane</keyword>
<evidence type="ECO:0000313" key="14">
    <source>
        <dbReference type="Proteomes" id="UP000256763"/>
    </source>
</evidence>
<dbReference type="Gene3D" id="3.55.40.10">
    <property type="entry name" value="minor pseudopilin epsh domain"/>
    <property type="match status" value="1"/>
</dbReference>
<feature type="domain" description="General secretion pathway GspH" evidence="12">
    <location>
        <begin position="41"/>
        <end position="154"/>
    </location>
</feature>
<dbReference type="InterPro" id="IPR022346">
    <property type="entry name" value="T2SS_GspH"/>
</dbReference>
<dbReference type="OrthoDB" id="5730913at2"/>
<dbReference type="RefSeq" id="WP_116300745.1">
    <property type="nucleotide sequence ID" value="NZ_NFZV01000001.1"/>
</dbReference>
<sequence>MRRHRGFTLIELLVVLIIIGVIVSLTIMSIGDNRGEELQREARRLNAVIELAAEEAILRSQPIGIRFDYDRYAFKFLDGERWTDAEHDRFLRPHTLPEPLQLDLVVDGLAANNEEGSRDQPQILLLTSGEMTPFELVVSHPDLDERYLIVGSLDGRLEFQRDD</sequence>
<evidence type="ECO:0000256" key="8">
    <source>
        <dbReference type="ARBA" id="ARBA00023136"/>
    </source>
</evidence>
<protein>
    <recommendedName>
        <fullName evidence="2">Type II secretion system protein H</fullName>
    </recommendedName>
    <alternativeName>
        <fullName evidence="10">General secretion pathway protein H</fullName>
    </alternativeName>
</protein>
<dbReference type="PROSITE" id="PS00409">
    <property type="entry name" value="PROKAR_NTER_METHYL"/>
    <property type="match status" value="1"/>
</dbReference>
<reference evidence="14" key="1">
    <citation type="submission" date="2017-05" db="EMBL/GenBank/DDBJ databases">
        <authorList>
            <person name="Sharma S."/>
            <person name="Sidhu C."/>
            <person name="Pinnaka A.K."/>
        </authorList>
    </citation>
    <scope>NUCLEOTIDE SEQUENCE [LARGE SCALE GENOMIC DNA]</scope>
    <source>
        <strain evidence="14">AK93</strain>
    </source>
</reference>
<dbReference type="SUPFAM" id="SSF54523">
    <property type="entry name" value="Pili subunits"/>
    <property type="match status" value="1"/>
</dbReference>
<dbReference type="NCBIfam" id="TIGR02532">
    <property type="entry name" value="IV_pilin_GFxxxE"/>
    <property type="match status" value="1"/>
</dbReference>
<comment type="subcellular location">
    <subcellularLocation>
        <location evidence="1">Cell inner membrane</location>
        <topology evidence="1">Single-pass membrane protein</topology>
    </subcellularLocation>
</comment>
<evidence type="ECO:0000313" key="13">
    <source>
        <dbReference type="EMBL" id="RFA39301.1"/>
    </source>
</evidence>
<keyword evidence="4" id="KW-0488">Methylation</keyword>
<evidence type="ECO:0000256" key="5">
    <source>
        <dbReference type="ARBA" id="ARBA00022519"/>
    </source>
</evidence>
<name>A0A3E0X101_9GAMM</name>
<evidence type="ECO:0000256" key="11">
    <source>
        <dbReference type="SAM" id="Phobius"/>
    </source>
</evidence>
<evidence type="ECO:0000256" key="1">
    <source>
        <dbReference type="ARBA" id="ARBA00004377"/>
    </source>
</evidence>
<organism evidence="13 14">
    <name type="scientific">Alkalilimnicola ehrlichii</name>
    <dbReference type="NCBI Taxonomy" id="351052"/>
    <lineage>
        <taxon>Bacteria</taxon>
        <taxon>Pseudomonadati</taxon>
        <taxon>Pseudomonadota</taxon>
        <taxon>Gammaproteobacteria</taxon>
        <taxon>Chromatiales</taxon>
        <taxon>Ectothiorhodospiraceae</taxon>
        <taxon>Alkalilimnicola</taxon>
    </lineage>
</organism>
<keyword evidence="3" id="KW-1003">Cell membrane</keyword>
<evidence type="ECO:0000259" key="12">
    <source>
        <dbReference type="Pfam" id="PF12019"/>
    </source>
</evidence>
<evidence type="ECO:0000256" key="10">
    <source>
        <dbReference type="ARBA" id="ARBA00030775"/>
    </source>
</evidence>
<comment type="similarity">
    <text evidence="9">Belongs to the GSP H family.</text>
</comment>
<gene>
    <name evidence="13" type="ORF">CAL65_00295</name>
</gene>
<keyword evidence="7 11" id="KW-1133">Transmembrane helix</keyword>
<dbReference type="GO" id="GO:0015627">
    <property type="term" value="C:type II protein secretion system complex"/>
    <property type="evidence" value="ECO:0007669"/>
    <property type="project" value="InterPro"/>
</dbReference>
<dbReference type="InterPro" id="IPR002416">
    <property type="entry name" value="T2SS_protein-GspH"/>
</dbReference>
<dbReference type="Proteomes" id="UP000256763">
    <property type="component" value="Unassembled WGS sequence"/>
</dbReference>
<evidence type="ECO:0000256" key="3">
    <source>
        <dbReference type="ARBA" id="ARBA00022475"/>
    </source>
</evidence>
<keyword evidence="6 11" id="KW-0812">Transmembrane</keyword>
<dbReference type="PRINTS" id="PR00885">
    <property type="entry name" value="BCTERIALGSPH"/>
</dbReference>
<dbReference type="Pfam" id="PF07963">
    <property type="entry name" value="N_methyl"/>
    <property type="match status" value="1"/>
</dbReference>
<dbReference type="InterPro" id="IPR045584">
    <property type="entry name" value="Pilin-like"/>
</dbReference>
<comment type="caution">
    <text evidence="13">The sequence shown here is derived from an EMBL/GenBank/DDBJ whole genome shotgun (WGS) entry which is preliminary data.</text>
</comment>
<dbReference type="NCBIfam" id="TIGR01708">
    <property type="entry name" value="typeII_sec_gspH"/>
    <property type="match status" value="1"/>
</dbReference>
<dbReference type="GO" id="GO:0015628">
    <property type="term" value="P:protein secretion by the type II secretion system"/>
    <property type="evidence" value="ECO:0007669"/>
    <property type="project" value="InterPro"/>
</dbReference>
<accession>A0A3E0X101</accession>
<proteinExistence type="inferred from homology"/>
<evidence type="ECO:0000256" key="2">
    <source>
        <dbReference type="ARBA" id="ARBA00021549"/>
    </source>
</evidence>
<dbReference type="Pfam" id="PF12019">
    <property type="entry name" value="GspH"/>
    <property type="match status" value="1"/>
</dbReference>
<dbReference type="InterPro" id="IPR049875">
    <property type="entry name" value="TypeII_GspH"/>
</dbReference>
<keyword evidence="5" id="KW-0997">Cell inner membrane</keyword>
<dbReference type="GO" id="GO:0005886">
    <property type="term" value="C:plasma membrane"/>
    <property type="evidence" value="ECO:0007669"/>
    <property type="project" value="UniProtKB-SubCell"/>
</dbReference>
<keyword evidence="14" id="KW-1185">Reference proteome</keyword>
<dbReference type="AlphaFoldDB" id="A0A3E0X101"/>
<evidence type="ECO:0000256" key="7">
    <source>
        <dbReference type="ARBA" id="ARBA00022989"/>
    </source>
</evidence>
<evidence type="ECO:0000256" key="6">
    <source>
        <dbReference type="ARBA" id="ARBA00022692"/>
    </source>
</evidence>
<feature type="transmembrane region" description="Helical" evidence="11">
    <location>
        <begin position="12"/>
        <end position="31"/>
    </location>
</feature>